<dbReference type="InterPro" id="IPR032675">
    <property type="entry name" value="LRR_dom_sf"/>
</dbReference>
<dbReference type="Proteomes" id="UP001154282">
    <property type="component" value="Unassembled WGS sequence"/>
</dbReference>
<comment type="similarity">
    <text evidence="2">Belongs to the RLP family.</text>
</comment>
<feature type="signal peptide" evidence="10">
    <location>
        <begin position="1"/>
        <end position="35"/>
    </location>
</feature>
<dbReference type="InterPro" id="IPR013210">
    <property type="entry name" value="LRR_N_plant-typ"/>
</dbReference>
<evidence type="ECO:0000313" key="12">
    <source>
        <dbReference type="EMBL" id="CAI0427656.1"/>
    </source>
</evidence>
<dbReference type="FunFam" id="3.80.10.10:FF:000041">
    <property type="entry name" value="LRR receptor-like serine/threonine-protein kinase ERECTA"/>
    <property type="match status" value="1"/>
</dbReference>
<feature type="chain" id="PRO_5043886023" description="Leucine-rich repeat-containing N-terminal plant-type domain-containing protein" evidence="10">
    <location>
        <begin position="36"/>
        <end position="350"/>
    </location>
</feature>
<keyword evidence="8" id="KW-0472">Membrane</keyword>
<evidence type="ECO:0000256" key="10">
    <source>
        <dbReference type="SAM" id="SignalP"/>
    </source>
</evidence>
<sequence>MHMGLSGTCSSAFGVVAAAALLLPLQLCLLTAAAAASGAGVLSNETDRMALLEFKAMISSDPLRALSSWNDSTHFCQWYGVSCSKRHVGRVTVLDLRSQKLAGSISPYNNLSFLKRLYLHNNSFSKGIPPEIGSLCRLEWLYLYNNSLTGEIPSNLLSPCSALTMFQAANNKLVGELPRLLNDSMNSRLGIFIAHINNLTGSIPPSYGNLSSLRILSLGENGLSGRVPETLGQMKSLMVLQLNLNNFSGEIPASIFNISSLGSVAFAVNQIHGSLPTNLGKSLPNLFELAVSSNQLTGSVPASLSNASNMVTLQLQYNNFTGSMPSMAGCRNLRVFLMKGPFLGEGQSVI</sequence>
<dbReference type="AlphaFoldDB" id="A0AAV0L0D2"/>
<reference evidence="12" key="1">
    <citation type="submission" date="2022-08" db="EMBL/GenBank/DDBJ databases">
        <authorList>
            <person name="Gutierrez-Valencia J."/>
        </authorList>
    </citation>
    <scope>NUCLEOTIDE SEQUENCE</scope>
</reference>
<evidence type="ECO:0000256" key="3">
    <source>
        <dbReference type="ARBA" id="ARBA00022614"/>
    </source>
</evidence>
<keyword evidence="4" id="KW-0812">Transmembrane</keyword>
<dbReference type="Gene3D" id="3.80.10.10">
    <property type="entry name" value="Ribonuclease Inhibitor"/>
    <property type="match status" value="2"/>
</dbReference>
<dbReference type="FunFam" id="3.80.10.10:FF:000275">
    <property type="entry name" value="Leucine-rich repeat receptor-like protein kinase"/>
    <property type="match status" value="1"/>
</dbReference>
<keyword evidence="13" id="KW-1185">Reference proteome</keyword>
<feature type="domain" description="Leucine-rich repeat-containing N-terminal plant-type" evidence="11">
    <location>
        <begin position="45"/>
        <end position="84"/>
    </location>
</feature>
<evidence type="ECO:0000313" key="13">
    <source>
        <dbReference type="Proteomes" id="UP001154282"/>
    </source>
</evidence>
<organism evidence="12 13">
    <name type="scientific">Linum tenue</name>
    <dbReference type="NCBI Taxonomy" id="586396"/>
    <lineage>
        <taxon>Eukaryota</taxon>
        <taxon>Viridiplantae</taxon>
        <taxon>Streptophyta</taxon>
        <taxon>Embryophyta</taxon>
        <taxon>Tracheophyta</taxon>
        <taxon>Spermatophyta</taxon>
        <taxon>Magnoliopsida</taxon>
        <taxon>eudicotyledons</taxon>
        <taxon>Gunneridae</taxon>
        <taxon>Pentapetalae</taxon>
        <taxon>rosids</taxon>
        <taxon>fabids</taxon>
        <taxon>Malpighiales</taxon>
        <taxon>Linaceae</taxon>
        <taxon>Linum</taxon>
    </lineage>
</organism>
<evidence type="ECO:0000256" key="1">
    <source>
        <dbReference type="ARBA" id="ARBA00004479"/>
    </source>
</evidence>
<dbReference type="GO" id="GO:0016020">
    <property type="term" value="C:membrane"/>
    <property type="evidence" value="ECO:0007669"/>
    <property type="project" value="UniProtKB-SubCell"/>
</dbReference>
<dbReference type="InterPro" id="IPR053211">
    <property type="entry name" value="DNA_repair-toleration"/>
</dbReference>
<evidence type="ECO:0000256" key="8">
    <source>
        <dbReference type="ARBA" id="ARBA00023136"/>
    </source>
</evidence>
<keyword evidence="7" id="KW-1133">Transmembrane helix</keyword>
<evidence type="ECO:0000256" key="9">
    <source>
        <dbReference type="ARBA" id="ARBA00023180"/>
    </source>
</evidence>
<dbReference type="Pfam" id="PF00560">
    <property type="entry name" value="LRR_1"/>
    <property type="match status" value="3"/>
</dbReference>
<dbReference type="PANTHER" id="PTHR48060">
    <property type="entry name" value="DNA DAMAGE-REPAIR/TOLERATION PROTEIN DRT100"/>
    <property type="match status" value="1"/>
</dbReference>
<evidence type="ECO:0000256" key="4">
    <source>
        <dbReference type="ARBA" id="ARBA00022692"/>
    </source>
</evidence>
<evidence type="ECO:0000256" key="5">
    <source>
        <dbReference type="ARBA" id="ARBA00022729"/>
    </source>
</evidence>
<dbReference type="Pfam" id="PF08263">
    <property type="entry name" value="LRRNT_2"/>
    <property type="match status" value="1"/>
</dbReference>
<keyword evidence="5 10" id="KW-0732">Signal</keyword>
<dbReference type="InterPro" id="IPR001611">
    <property type="entry name" value="Leu-rich_rpt"/>
</dbReference>
<dbReference type="PANTHER" id="PTHR48060:SF21">
    <property type="entry name" value="L DOMAIN-LIKE PROTEIN"/>
    <property type="match status" value="1"/>
</dbReference>
<keyword evidence="9" id="KW-0325">Glycoprotein</keyword>
<dbReference type="SMART" id="SM00369">
    <property type="entry name" value="LRR_TYP"/>
    <property type="match status" value="4"/>
</dbReference>
<evidence type="ECO:0000259" key="11">
    <source>
        <dbReference type="Pfam" id="PF08263"/>
    </source>
</evidence>
<accession>A0AAV0L0D2</accession>
<protein>
    <recommendedName>
        <fullName evidence="11">Leucine-rich repeat-containing N-terminal plant-type domain-containing protein</fullName>
    </recommendedName>
</protein>
<evidence type="ECO:0000256" key="7">
    <source>
        <dbReference type="ARBA" id="ARBA00022989"/>
    </source>
</evidence>
<dbReference type="EMBL" id="CAMGYJ010000006">
    <property type="protein sequence ID" value="CAI0427656.1"/>
    <property type="molecule type" value="Genomic_DNA"/>
</dbReference>
<keyword evidence="3" id="KW-0433">Leucine-rich repeat</keyword>
<proteinExistence type="inferred from homology"/>
<comment type="subcellular location">
    <subcellularLocation>
        <location evidence="1">Membrane</location>
        <topology evidence="1">Single-pass type I membrane protein</topology>
    </subcellularLocation>
</comment>
<comment type="caution">
    <text evidence="12">The sequence shown here is derived from an EMBL/GenBank/DDBJ whole genome shotgun (WGS) entry which is preliminary data.</text>
</comment>
<evidence type="ECO:0000256" key="2">
    <source>
        <dbReference type="ARBA" id="ARBA00009592"/>
    </source>
</evidence>
<keyword evidence="6" id="KW-0677">Repeat</keyword>
<evidence type="ECO:0000256" key="6">
    <source>
        <dbReference type="ARBA" id="ARBA00022737"/>
    </source>
</evidence>
<gene>
    <name evidence="12" type="ORF">LITE_LOCUS21287</name>
</gene>
<dbReference type="InterPro" id="IPR003591">
    <property type="entry name" value="Leu-rich_rpt_typical-subtyp"/>
</dbReference>
<dbReference type="SUPFAM" id="SSF52058">
    <property type="entry name" value="L domain-like"/>
    <property type="match status" value="1"/>
</dbReference>
<name>A0AAV0L0D2_9ROSI</name>